<proteinExistence type="predicted"/>
<dbReference type="AlphaFoldDB" id="A0A9P4LCY1"/>
<sequence>MTLRCPLPIAVLWRNLGRLTMVSESSYSLAPSMPSLAMFTALVALVASSTIEKPFQM</sequence>
<keyword evidence="1" id="KW-1133">Transmembrane helix</keyword>
<protein>
    <submittedName>
        <fullName evidence="2">Uncharacterized protein</fullName>
    </submittedName>
</protein>
<dbReference type="RefSeq" id="XP_040793834.1">
    <property type="nucleotide sequence ID" value="XM_040932566.1"/>
</dbReference>
<gene>
    <name evidence="2" type="ORF">K460DRAFT_362028</name>
</gene>
<feature type="transmembrane region" description="Helical" evidence="1">
    <location>
        <begin position="29"/>
        <end position="51"/>
    </location>
</feature>
<organism evidence="2 3">
    <name type="scientific">Cucurbitaria berberidis CBS 394.84</name>
    <dbReference type="NCBI Taxonomy" id="1168544"/>
    <lineage>
        <taxon>Eukaryota</taxon>
        <taxon>Fungi</taxon>
        <taxon>Dikarya</taxon>
        <taxon>Ascomycota</taxon>
        <taxon>Pezizomycotina</taxon>
        <taxon>Dothideomycetes</taxon>
        <taxon>Pleosporomycetidae</taxon>
        <taxon>Pleosporales</taxon>
        <taxon>Pleosporineae</taxon>
        <taxon>Cucurbitariaceae</taxon>
        <taxon>Cucurbitaria</taxon>
    </lineage>
</organism>
<comment type="caution">
    <text evidence="2">The sequence shown here is derived from an EMBL/GenBank/DDBJ whole genome shotgun (WGS) entry which is preliminary data.</text>
</comment>
<dbReference type="EMBL" id="ML976614">
    <property type="protein sequence ID" value="KAF1851271.1"/>
    <property type="molecule type" value="Genomic_DNA"/>
</dbReference>
<dbReference type="Proteomes" id="UP000800039">
    <property type="component" value="Unassembled WGS sequence"/>
</dbReference>
<name>A0A9P4LCY1_9PLEO</name>
<keyword evidence="1" id="KW-0472">Membrane</keyword>
<accession>A0A9P4LCY1</accession>
<evidence type="ECO:0000256" key="1">
    <source>
        <dbReference type="SAM" id="Phobius"/>
    </source>
</evidence>
<reference evidence="2" key="1">
    <citation type="submission" date="2020-01" db="EMBL/GenBank/DDBJ databases">
        <authorList>
            <consortium name="DOE Joint Genome Institute"/>
            <person name="Haridas S."/>
            <person name="Albert R."/>
            <person name="Binder M."/>
            <person name="Bloem J."/>
            <person name="Labutti K."/>
            <person name="Salamov A."/>
            <person name="Andreopoulos B."/>
            <person name="Baker S.E."/>
            <person name="Barry K."/>
            <person name="Bills G."/>
            <person name="Bluhm B.H."/>
            <person name="Cannon C."/>
            <person name="Castanera R."/>
            <person name="Culley D.E."/>
            <person name="Daum C."/>
            <person name="Ezra D."/>
            <person name="Gonzalez J.B."/>
            <person name="Henrissat B."/>
            <person name="Kuo A."/>
            <person name="Liang C."/>
            <person name="Lipzen A."/>
            <person name="Lutzoni F."/>
            <person name="Magnuson J."/>
            <person name="Mondo S."/>
            <person name="Nolan M."/>
            <person name="Ohm R."/>
            <person name="Pangilinan J."/>
            <person name="Park H.-J."/>
            <person name="Ramirez L."/>
            <person name="Alfaro M."/>
            <person name="Sun H."/>
            <person name="Tritt A."/>
            <person name="Yoshinaga Y."/>
            <person name="Zwiers L.-H."/>
            <person name="Turgeon B.G."/>
            <person name="Goodwin S.B."/>
            <person name="Spatafora J.W."/>
            <person name="Crous P.W."/>
            <person name="Grigoriev I.V."/>
        </authorList>
    </citation>
    <scope>NUCLEOTIDE SEQUENCE</scope>
    <source>
        <strain evidence="2">CBS 394.84</strain>
    </source>
</reference>
<keyword evidence="3" id="KW-1185">Reference proteome</keyword>
<evidence type="ECO:0000313" key="2">
    <source>
        <dbReference type="EMBL" id="KAF1851271.1"/>
    </source>
</evidence>
<dbReference type="GeneID" id="63849817"/>
<evidence type="ECO:0000313" key="3">
    <source>
        <dbReference type="Proteomes" id="UP000800039"/>
    </source>
</evidence>
<keyword evidence="1" id="KW-0812">Transmembrane</keyword>